<proteinExistence type="predicted"/>
<accession>A0A2P8END3</accession>
<keyword evidence="1" id="KW-1133">Transmembrane helix</keyword>
<keyword evidence="1" id="KW-0812">Transmembrane</keyword>
<keyword evidence="1" id="KW-0472">Membrane</keyword>
<gene>
    <name evidence="2" type="ORF">CLV44_12460</name>
</gene>
<sequence>MFEGMIRVTGHFALGLTIIGLVFRSTLYWLIPVMPDEPFGLADIIELLIFYSLFGSGVFLIISSLVLAVFRKAKPAMKAFSIGLLSPLLYYVIHAYVPKLV</sequence>
<organism evidence="2 3">
    <name type="scientific">Marinobacterium halophilum</name>
    <dbReference type="NCBI Taxonomy" id="267374"/>
    <lineage>
        <taxon>Bacteria</taxon>
        <taxon>Pseudomonadati</taxon>
        <taxon>Pseudomonadota</taxon>
        <taxon>Gammaproteobacteria</taxon>
        <taxon>Oceanospirillales</taxon>
        <taxon>Oceanospirillaceae</taxon>
        <taxon>Marinobacterium</taxon>
    </lineage>
</organism>
<protein>
    <submittedName>
        <fullName evidence="2">Uncharacterized protein</fullName>
    </submittedName>
</protein>
<keyword evidence="3" id="KW-1185">Reference proteome</keyword>
<name>A0A2P8END3_9GAMM</name>
<feature type="transmembrane region" description="Helical" evidence="1">
    <location>
        <begin position="12"/>
        <end position="31"/>
    </location>
</feature>
<dbReference type="EMBL" id="PYGI01000024">
    <property type="protein sequence ID" value="PSL10979.1"/>
    <property type="molecule type" value="Genomic_DNA"/>
</dbReference>
<reference evidence="2 3" key="1">
    <citation type="submission" date="2018-03" db="EMBL/GenBank/DDBJ databases">
        <title>Genomic Encyclopedia of Archaeal and Bacterial Type Strains, Phase II (KMG-II): from individual species to whole genera.</title>
        <authorList>
            <person name="Goeker M."/>
        </authorList>
    </citation>
    <scope>NUCLEOTIDE SEQUENCE [LARGE SCALE GENOMIC DNA]</scope>
    <source>
        <strain evidence="2 3">DSM 17586</strain>
    </source>
</reference>
<evidence type="ECO:0000256" key="1">
    <source>
        <dbReference type="SAM" id="Phobius"/>
    </source>
</evidence>
<evidence type="ECO:0000313" key="2">
    <source>
        <dbReference type="EMBL" id="PSL10979.1"/>
    </source>
</evidence>
<comment type="caution">
    <text evidence="2">The sequence shown here is derived from an EMBL/GenBank/DDBJ whole genome shotgun (WGS) entry which is preliminary data.</text>
</comment>
<feature type="transmembrane region" description="Helical" evidence="1">
    <location>
        <begin position="51"/>
        <end position="70"/>
    </location>
</feature>
<dbReference type="AlphaFoldDB" id="A0A2P8END3"/>
<evidence type="ECO:0000313" key="3">
    <source>
        <dbReference type="Proteomes" id="UP000242133"/>
    </source>
</evidence>
<dbReference type="Proteomes" id="UP000242133">
    <property type="component" value="Unassembled WGS sequence"/>
</dbReference>
<feature type="transmembrane region" description="Helical" evidence="1">
    <location>
        <begin position="79"/>
        <end position="97"/>
    </location>
</feature>